<evidence type="ECO:0000256" key="2">
    <source>
        <dbReference type="ARBA" id="ARBA00022729"/>
    </source>
</evidence>
<reference evidence="9" key="2">
    <citation type="journal article" date="2021" name="PeerJ">
        <title>Extensive microbial diversity within the chicken gut microbiome revealed by metagenomics and culture.</title>
        <authorList>
            <person name="Gilroy R."/>
            <person name="Ravi A."/>
            <person name="Getino M."/>
            <person name="Pursley I."/>
            <person name="Horton D.L."/>
            <person name="Alikhan N.F."/>
            <person name="Baker D."/>
            <person name="Gharbi K."/>
            <person name="Hall N."/>
            <person name="Watson M."/>
            <person name="Adriaenssens E.M."/>
            <person name="Foster-Nyarko E."/>
            <person name="Jarju S."/>
            <person name="Secka A."/>
            <person name="Antonio M."/>
            <person name="Oren A."/>
            <person name="Chaudhuri R.R."/>
            <person name="La Ragione R."/>
            <person name="Hildebrand F."/>
            <person name="Pallen M.J."/>
        </authorList>
    </citation>
    <scope>NUCLEOTIDE SEQUENCE</scope>
    <source>
        <strain evidence="9">ChiGjej2B2-16831</strain>
    </source>
</reference>
<keyword evidence="3" id="KW-0472">Membrane</keyword>
<feature type="chain" id="PRO_5039601296" description="Lipoprotein" evidence="8">
    <location>
        <begin position="22"/>
        <end position="266"/>
    </location>
</feature>
<dbReference type="Proteomes" id="UP000824128">
    <property type="component" value="Unassembled WGS sequence"/>
</dbReference>
<dbReference type="CDD" id="cd13597">
    <property type="entry name" value="PBP2_lipoprotein_Tp32"/>
    <property type="match status" value="1"/>
</dbReference>
<dbReference type="EMBL" id="DVNZ01000009">
    <property type="protein sequence ID" value="HIU93559.1"/>
    <property type="molecule type" value="Genomic_DNA"/>
</dbReference>
<proteinExistence type="inferred from homology"/>
<organism evidence="9 10">
    <name type="scientific">Candidatus Aphodomorpha intestinavium</name>
    <dbReference type="NCBI Taxonomy" id="2840672"/>
    <lineage>
        <taxon>Bacteria</taxon>
        <taxon>Bacillati</taxon>
        <taxon>Bacillota</taxon>
        <taxon>Clostridia</taxon>
        <taxon>Eubacteriales</taxon>
        <taxon>Candidatus Aphodomorpha</taxon>
    </lineage>
</organism>
<dbReference type="InterPro" id="IPR004872">
    <property type="entry name" value="Lipoprotein_NlpA"/>
</dbReference>
<dbReference type="AlphaFoldDB" id="A0A9D1N2I6"/>
<keyword evidence="2 8" id="KW-0732">Signal</keyword>
<evidence type="ECO:0000313" key="9">
    <source>
        <dbReference type="EMBL" id="HIU93559.1"/>
    </source>
</evidence>
<dbReference type="SUPFAM" id="SSF53850">
    <property type="entry name" value="Periplasmic binding protein-like II"/>
    <property type="match status" value="1"/>
</dbReference>
<dbReference type="Pfam" id="PF03180">
    <property type="entry name" value="Lipoprotein_9"/>
    <property type="match status" value="1"/>
</dbReference>
<evidence type="ECO:0000256" key="4">
    <source>
        <dbReference type="ARBA" id="ARBA00023139"/>
    </source>
</evidence>
<keyword evidence="4" id="KW-0564">Palmitate</keyword>
<dbReference type="PIRSF" id="PIRSF002854">
    <property type="entry name" value="MetQ"/>
    <property type="match status" value="1"/>
</dbReference>
<comment type="caution">
    <text evidence="9">The sequence shown here is derived from an EMBL/GenBank/DDBJ whole genome shotgun (WGS) entry which is preliminary data.</text>
</comment>
<dbReference type="GO" id="GO:0016020">
    <property type="term" value="C:membrane"/>
    <property type="evidence" value="ECO:0007669"/>
    <property type="project" value="UniProtKB-SubCell"/>
</dbReference>
<dbReference type="PANTHER" id="PTHR30429">
    <property type="entry name" value="D-METHIONINE-BINDING LIPOPROTEIN METQ"/>
    <property type="match status" value="1"/>
</dbReference>
<protein>
    <recommendedName>
        <fullName evidence="6">Lipoprotein</fullName>
    </recommendedName>
</protein>
<evidence type="ECO:0000256" key="1">
    <source>
        <dbReference type="ARBA" id="ARBA00004635"/>
    </source>
</evidence>
<accession>A0A9D1N2I6</accession>
<evidence type="ECO:0000256" key="8">
    <source>
        <dbReference type="SAM" id="SignalP"/>
    </source>
</evidence>
<evidence type="ECO:0000313" key="10">
    <source>
        <dbReference type="Proteomes" id="UP000824128"/>
    </source>
</evidence>
<dbReference type="Gene3D" id="3.40.190.10">
    <property type="entry name" value="Periplasmic binding protein-like II"/>
    <property type="match status" value="2"/>
</dbReference>
<evidence type="ECO:0000256" key="3">
    <source>
        <dbReference type="ARBA" id="ARBA00023136"/>
    </source>
</evidence>
<feature type="signal peptide" evidence="8">
    <location>
        <begin position="1"/>
        <end position="21"/>
    </location>
</feature>
<evidence type="ECO:0000256" key="6">
    <source>
        <dbReference type="PIRNR" id="PIRNR002854"/>
    </source>
</evidence>
<gene>
    <name evidence="9" type="ORF">IAD24_00225</name>
</gene>
<keyword evidence="5 6" id="KW-0449">Lipoprotein</keyword>
<comment type="subcellular location">
    <subcellularLocation>
        <location evidence="1">Membrane</location>
        <topology evidence="1">Lipid-anchor</topology>
    </subcellularLocation>
</comment>
<feature type="lipid moiety-binding region" description="S-diacylglycerol cysteine" evidence="7">
    <location>
        <position position="20"/>
    </location>
</feature>
<name>A0A9D1N2I6_9FIRM</name>
<dbReference type="PANTHER" id="PTHR30429:SF0">
    <property type="entry name" value="METHIONINE-BINDING LIPOPROTEIN METQ"/>
    <property type="match status" value="1"/>
</dbReference>
<evidence type="ECO:0000256" key="7">
    <source>
        <dbReference type="PIRSR" id="PIRSR002854-1"/>
    </source>
</evidence>
<evidence type="ECO:0000256" key="5">
    <source>
        <dbReference type="ARBA" id="ARBA00023288"/>
    </source>
</evidence>
<reference evidence="9" key="1">
    <citation type="submission" date="2020-10" db="EMBL/GenBank/DDBJ databases">
        <authorList>
            <person name="Gilroy R."/>
        </authorList>
    </citation>
    <scope>NUCLEOTIDE SEQUENCE</scope>
    <source>
        <strain evidence="9">ChiGjej2B2-16831</strain>
    </source>
</reference>
<sequence length="266" mass="28217">MKKLIAIALCLALALPFAGCGAEPQTLRVGASATPHAEILAVAKDILAEEGIELEIIEFADYVIPNTSLESGDLDANYFQHKPYMDDFNVGHDTHLVSVAAIHYEPFGIYAGRTASIDALADGATISVPNDGTNEARALMLLEAQGLITLKEDAGFDATVLDIAENPKNLNIVEMEAAQLTISLPDVDLAVINGNYALQAGLNASTDALVTEDPNSDAAQTYANIVAVREGSEGDERIQKLVAALQSDEVRDFITNTYSGAVLPVF</sequence>
<comment type="similarity">
    <text evidence="6">Belongs to the nlpA lipoprotein family.</text>
</comment>